<keyword evidence="11 12" id="KW-0660">Purine salvage</keyword>
<dbReference type="InterPro" id="IPR000836">
    <property type="entry name" value="PRTase_dom"/>
</dbReference>
<dbReference type="HAMAP" id="MF_00004">
    <property type="entry name" value="Aden_phosphoribosyltr"/>
    <property type="match status" value="1"/>
</dbReference>
<dbReference type="eggNOG" id="COG0503">
    <property type="taxonomic scope" value="Bacteria"/>
</dbReference>
<dbReference type="GO" id="GO:0006168">
    <property type="term" value="P:adenine salvage"/>
    <property type="evidence" value="ECO:0007669"/>
    <property type="project" value="InterPro"/>
</dbReference>
<evidence type="ECO:0000313" key="15">
    <source>
        <dbReference type="EMBL" id="KFX20047.1"/>
    </source>
</evidence>
<evidence type="ECO:0000256" key="4">
    <source>
        <dbReference type="ARBA" id="ARBA00004659"/>
    </source>
</evidence>
<dbReference type="OrthoDB" id="9803963at2"/>
<dbReference type="Gene3D" id="3.40.50.2020">
    <property type="match status" value="1"/>
</dbReference>
<comment type="similarity">
    <text evidence="5 12">Belongs to the purine/pyrimidine phosphoribosyltransferase family.</text>
</comment>
<reference evidence="16 17" key="1">
    <citation type="submission" date="2014-08" db="EMBL/GenBank/DDBJ databases">
        <title>Genome sequences of NCPPB Pectobacterium isolates.</title>
        <authorList>
            <person name="Glover R.H."/>
            <person name="Sapp M."/>
            <person name="Elphinstone J."/>
        </authorList>
    </citation>
    <scope>NUCLEOTIDE SEQUENCE [LARGE SCALE GENOMIC DNA]</scope>
    <source>
        <strain evidence="15 16">NCPPB 2793</strain>
        <strain evidence="14 17">NCPPB 2795</strain>
    </source>
</reference>
<proteinExistence type="inferred from homology"/>
<dbReference type="EMBL" id="JQHM01000006">
    <property type="protein sequence ID" value="KFX04006.1"/>
    <property type="molecule type" value="Genomic_DNA"/>
</dbReference>
<comment type="function">
    <text evidence="2 12">Catalyzes a salvage reaction resulting in the formation of AMP, that is energically less costly than de novo synthesis.</text>
</comment>
<dbReference type="EMBL" id="JQHL01000004">
    <property type="protein sequence ID" value="KFX20047.1"/>
    <property type="molecule type" value="Genomic_DNA"/>
</dbReference>
<organism evidence="14 17">
    <name type="scientific">Pectobacterium betavasculorum</name>
    <dbReference type="NCBI Taxonomy" id="55207"/>
    <lineage>
        <taxon>Bacteria</taxon>
        <taxon>Pseudomonadati</taxon>
        <taxon>Pseudomonadota</taxon>
        <taxon>Gammaproteobacteria</taxon>
        <taxon>Enterobacterales</taxon>
        <taxon>Pectobacteriaceae</taxon>
        <taxon>Pectobacterium</taxon>
    </lineage>
</organism>
<keyword evidence="9 12" id="KW-0328">Glycosyltransferase</keyword>
<evidence type="ECO:0000256" key="1">
    <source>
        <dbReference type="ARBA" id="ARBA00000868"/>
    </source>
</evidence>
<dbReference type="FunFam" id="3.40.50.2020:FF:000004">
    <property type="entry name" value="Adenine phosphoribosyltransferase"/>
    <property type="match status" value="1"/>
</dbReference>
<dbReference type="SUPFAM" id="SSF53271">
    <property type="entry name" value="PRTase-like"/>
    <property type="match status" value="1"/>
</dbReference>
<evidence type="ECO:0000256" key="3">
    <source>
        <dbReference type="ARBA" id="ARBA00004496"/>
    </source>
</evidence>
<evidence type="ECO:0000256" key="10">
    <source>
        <dbReference type="ARBA" id="ARBA00022679"/>
    </source>
</evidence>
<protein>
    <recommendedName>
        <fullName evidence="7 12">Adenine phosphoribosyltransferase</fullName>
        <shortName evidence="12">APRT</shortName>
        <ecNumber evidence="7 12">2.4.2.7</ecNumber>
    </recommendedName>
</protein>
<comment type="pathway">
    <text evidence="4 12">Purine metabolism; AMP biosynthesis via salvage pathway; AMP from adenine: step 1/1.</text>
</comment>
<dbReference type="EC" id="2.4.2.7" evidence="7 12"/>
<comment type="catalytic activity">
    <reaction evidence="1 12">
        <text>AMP + diphosphate = 5-phospho-alpha-D-ribose 1-diphosphate + adenine</text>
        <dbReference type="Rhea" id="RHEA:16609"/>
        <dbReference type="ChEBI" id="CHEBI:16708"/>
        <dbReference type="ChEBI" id="CHEBI:33019"/>
        <dbReference type="ChEBI" id="CHEBI:58017"/>
        <dbReference type="ChEBI" id="CHEBI:456215"/>
        <dbReference type="EC" id="2.4.2.7"/>
    </reaction>
</comment>
<dbReference type="AlphaFoldDB" id="A0A093SWY0"/>
<dbReference type="InterPro" id="IPR029057">
    <property type="entry name" value="PRTase-like"/>
</dbReference>
<accession>A0A093SWY0</accession>
<sequence>MLYHEIKIIFDHPKKGVKFHDITPILSNSTLRNEAISFLTEEFRGRVNTVAAIDALGFIIGAMIADRLGLSFIPIRKPNKLPRKTISTSYNSEYATNELHVHSDDLSKDNKVLLIDDVLGTGGTCLGAIKLCEKLGATVVGVGFLLELTALNGREKLKGYVVKACDCIDGDL</sequence>
<evidence type="ECO:0000313" key="17">
    <source>
        <dbReference type="Proteomes" id="UP000032874"/>
    </source>
</evidence>
<evidence type="ECO:0000256" key="5">
    <source>
        <dbReference type="ARBA" id="ARBA00008391"/>
    </source>
</evidence>
<dbReference type="PANTHER" id="PTHR32315:SF3">
    <property type="entry name" value="ADENINE PHOSPHORIBOSYLTRANSFERASE"/>
    <property type="match status" value="1"/>
</dbReference>
<evidence type="ECO:0000256" key="11">
    <source>
        <dbReference type="ARBA" id="ARBA00022726"/>
    </source>
</evidence>
<evidence type="ECO:0000313" key="14">
    <source>
        <dbReference type="EMBL" id="KFX04006.1"/>
    </source>
</evidence>
<dbReference type="NCBIfam" id="NF002636">
    <property type="entry name" value="PRK02304.1-5"/>
    <property type="match status" value="1"/>
</dbReference>
<evidence type="ECO:0000256" key="2">
    <source>
        <dbReference type="ARBA" id="ARBA00003968"/>
    </source>
</evidence>
<evidence type="ECO:0000256" key="6">
    <source>
        <dbReference type="ARBA" id="ARBA00011738"/>
    </source>
</evidence>
<feature type="domain" description="Phosphoribosyltransferase" evidence="13">
    <location>
        <begin position="34"/>
        <end position="168"/>
    </location>
</feature>
<dbReference type="GO" id="GO:0016208">
    <property type="term" value="F:AMP binding"/>
    <property type="evidence" value="ECO:0007669"/>
    <property type="project" value="TreeGrafter"/>
</dbReference>
<name>A0A093SWY0_9GAMM</name>
<dbReference type="GO" id="GO:0002055">
    <property type="term" value="F:adenine binding"/>
    <property type="evidence" value="ECO:0007669"/>
    <property type="project" value="TreeGrafter"/>
</dbReference>
<evidence type="ECO:0000259" key="13">
    <source>
        <dbReference type="Pfam" id="PF00156"/>
    </source>
</evidence>
<dbReference type="STRING" id="55207.KP22_14220"/>
<dbReference type="Pfam" id="PF00156">
    <property type="entry name" value="Pribosyltran"/>
    <property type="match status" value="1"/>
</dbReference>
<dbReference type="CDD" id="cd06223">
    <property type="entry name" value="PRTases_typeI"/>
    <property type="match status" value="1"/>
</dbReference>
<comment type="subcellular location">
    <subcellularLocation>
        <location evidence="3 12">Cytoplasm</location>
    </subcellularLocation>
</comment>
<evidence type="ECO:0000256" key="7">
    <source>
        <dbReference type="ARBA" id="ARBA00011893"/>
    </source>
</evidence>
<keyword evidence="10 12" id="KW-0808">Transferase</keyword>
<dbReference type="PANTHER" id="PTHR32315">
    <property type="entry name" value="ADENINE PHOSPHORIBOSYLTRANSFERASE"/>
    <property type="match status" value="1"/>
</dbReference>
<dbReference type="GO" id="GO:0006166">
    <property type="term" value="P:purine ribonucleoside salvage"/>
    <property type="evidence" value="ECO:0007669"/>
    <property type="project" value="UniProtKB-KW"/>
</dbReference>
<comment type="caution">
    <text evidence="14">The sequence shown here is derived from an EMBL/GenBank/DDBJ whole genome shotgun (WGS) entry which is preliminary data.</text>
</comment>
<dbReference type="InterPro" id="IPR005764">
    <property type="entry name" value="Ade_phspho_trans"/>
</dbReference>
<dbReference type="InterPro" id="IPR050054">
    <property type="entry name" value="UPRTase/APRTase"/>
</dbReference>
<keyword evidence="16" id="KW-1185">Reference proteome</keyword>
<dbReference type="GO" id="GO:0003999">
    <property type="term" value="F:adenine phosphoribosyltransferase activity"/>
    <property type="evidence" value="ECO:0007669"/>
    <property type="project" value="UniProtKB-UniRule"/>
</dbReference>
<dbReference type="Proteomes" id="UP000032869">
    <property type="component" value="Unassembled WGS sequence"/>
</dbReference>
<evidence type="ECO:0000256" key="9">
    <source>
        <dbReference type="ARBA" id="ARBA00022676"/>
    </source>
</evidence>
<dbReference type="Proteomes" id="UP000032874">
    <property type="component" value="Unassembled WGS sequence"/>
</dbReference>
<evidence type="ECO:0000313" key="16">
    <source>
        <dbReference type="Proteomes" id="UP000032869"/>
    </source>
</evidence>
<gene>
    <name evidence="12" type="primary">apt</name>
    <name evidence="15" type="ORF">JV35_11310</name>
    <name evidence="14" type="ORF">KP22_14220</name>
</gene>
<dbReference type="GO" id="GO:0044209">
    <property type="term" value="P:AMP salvage"/>
    <property type="evidence" value="ECO:0007669"/>
    <property type="project" value="UniProtKB-UniRule"/>
</dbReference>
<dbReference type="RefSeq" id="WP_039304244.1">
    <property type="nucleotide sequence ID" value="NZ_JAODTE010000005.1"/>
</dbReference>
<dbReference type="GO" id="GO:0005737">
    <property type="term" value="C:cytoplasm"/>
    <property type="evidence" value="ECO:0007669"/>
    <property type="project" value="UniProtKB-SubCell"/>
</dbReference>
<comment type="subunit">
    <text evidence="6 12">Homodimer.</text>
</comment>
<keyword evidence="8 12" id="KW-0963">Cytoplasm</keyword>
<evidence type="ECO:0000256" key="8">
    <source>
        <dbReference type="ARBA" id="ARBA00022490"/>
    </source>
</evidence>
<evidence type="ECO:0000256" key="12">
    <source>
        <dbReference type="HAMAP-Rule" id="MF_00004"/>
    </source>
</evidence>
<dbReference type="UniPathway" id="UPA00588">
    <property type="reaction ID" value="UER00646"/>
</dbReference>